<name>A0A915JUE8_ROMCU</name>
<keyword evidence="1" id="KW-0805">Transcription regulation</keyword>
<evidence type="ECO:0000256" key="1">
    <source>
        <dbReference type="ARBA" id="ARBA00023015"/>
    </source>
</evidence>
<reference evidence="9" key="1">
    <citation type="submission" date="2022-11" db="UniProtKB">
        <authorList>
            <consortium name="WormBaseParasite"/>
        </authorList>
    </citation>
    <scope>IDENTIFICATION</scope>
</reference>
<evidence type="ECO:0000256" key="2">
    <source>
        <dbReference type="ARBA" id="ARBA00023125"/>
    </source>
</evidence>
<organism evidence="8 9">
    <name type="scientific">Romanomermis culicivorax</name>
    <name type="common">Nematode worm</name>
    <dbReference type="NCBI Taxonomy" id="13658"/>
    <lineage>
        <taxon>Eukaryota</taxon>
        <taxon>Metazoa</taxon>
        <taxon>Ecdysozoa</taxon>
        <taxon>Nematoda</taxon>
        <taxon>Enoplea</taxon>
        <taxon>Dorylaimia</taxon>
        <taxon>Mermithida</taxon>
        <taxon>Mermithoidea</taxon>
        <taxon>Mermithidae</taxon>
        <taxon>Romanomermis</taxon>
    </lineage>
</organism>
<evidence type="ECO:0000256" key="5">
    <source>
        <dbReference type="PROSITE-ProRule" id="PRU00201"/>
    </source>
</evidence>
<dbReference type="Proteomes" id="UP000887565">
    <property type="component" value="Unplaced"/>
</dbReference>
<feature type="region of interest" description="Disordered" evidence="6">
    <location>
        <begin position="159"/>
        <end position="219"/>
    </location>
</feature>
<dbReference type="InterPro" id="IPR008967">
    <property type="entry name" value="p53-like_TF_DNA-bd_sf"/>
</dbReference>
<keyword evidence="3" id="KW-0804">Transcription</keyword>
<dbReference type="GO" id="GO:0000978">
    <property type="term" value="F:RNA polymerase II cis-regulatory region sequence-specific DNA binding"/>
    <property type="evidence" value="ECO:0007669"/>
    <property type="project" value="InterPro"/>
</dbReference>
<dbReference type="InterPro" id="IPR046360">
    <property type="entry name" value="T-box_DNA-bd"/>
</dbReference>
<sequence length="269" mass="30392">MICPVSVTHDDFLSKNAWWRKRDHHILQRIKRFVSFQLPMRDCSWKCLVAETALSDTTNLPIFGWQKNVIPVENFSSVAETDDVKFEALPMFELSNFLTQACSMMVWCKLDHLSEILTHILKRTKLNEFSPSVKKFKLSSSFSIENLVGKDDKRQILSATSADHSNNRNQIIRPSPPSMVQDFSDGRRSETSPRGTAAGTVNDDGDESESVGGDASPTPPLAANMFSECGDASSLRNVQCRLEARDLWTKFHELGTEMIITKSGRWDNF</sequence>
<evidence type="ECO:0000256" key="3">
    <source>
        <dbReference type="ARBA" id="ARBA00023163"/>
    </source>
</evidence>
<dbReference type="GO" id="GO:0001708">
    <property type="term" value="P:cell fate specification"/>
    <property type="evidence" value="ECO:0007669"/>
    <property type="project" value="TreeGrafter"/>
</dbReference>
<protein>
    <submittedName>
        <fullName evidence="9">T-box domain-containing protein</fullName>
    </submittedName>
</protein>
<dbReference type="PROSITE" id="PS50252">
    <property type="entry name" value="TBOX_3"/>
    <property type="match status" value="1"/>
</dbReference>
<evidence type="ECO:0000313" key="8">
    <source>
        <dbReference type="Proteomes" id="UP000887565"/>
    </source>
</evidence>
<feature type="domain" description="T-box" evidence="7">
    <location>
        <begin position="242"/>
        <end position="265"/>
    </location>
</feature>
<keyword evidence="8" id="KW-1185">Reference proteome</keyword>
<evidence type="ECO:0000256" key="4">
    <source>
        <dbReference type="ARBA" id="ARBA00023242"/>
    </source>
</evidence>
<dbReference type="InterPro" id="IPR036960">
    <property type="entry name" value="T-box_sf"/>
</dbReference>
<keyword evidence="4 5" id="KW-0539">Nucleus</keyword>
<evidence type="ECO:0000313" key="9">
    <source>
        <dbReference type="WBParaSite" id="nRc.2.0.1.t29422-RA"/>
    </source>
</evidence>
<feature type="compositionally biased region" description="Polar residues" evidence="6">
    <location>
        <begin position="159"/>
        <end position="172"/>
    </location>
</feature>
<evidence type="ECO:0000256" key="6">
    <source>
        <dbReference type="SAM" id="MobiDB-lite"/>
    </source>
</evidence>
<proteinExistence type="predicted"/>
<keyword evidence="2 5" id="KW-0238">DNA-binding</keyword>
<accession>A0A915JUE8</accession>
<dbReference type="GO" id="GO:0000785">
    <property type="term" value="C:chromatin"/>
    <property type="evidence" value="ECO:0007669"/>
    <property type="project" value="TreeGrafter"/>
</dbReference>
<dbReference type="GO" id="GO:0005634">
    <property type="term" value="C:nucleus"/>
    <property type="evidence" value="ECO:0007669"/>
    <property type="project" value="UniProtKB-SubCell"/>
</dbReference>
<dbReference type="SUPFAM" id="SSF49417">
    <property type="entry name" value="p53-like transcription factors"/>
    <property type="match status" value="1"/>
</dbReference>
<comment type="subcellular location">
    <subcellularLocation>
        <location evidence="5">Nucleus</location>
    </subcellularLocation>
</comment>
<evidence type="ECO:0000259" key="7">
    <source>
        <dbReference type="PROSITE" id="PS50252"/>
    </source>
</evidence>
<dbReference type="PANTHER" id="PTHR11267:SF181">
    <property type="entry name" value="OPTOMOTOR-BLIND PROTEIN"/>
    <property type="match status" value="1"/>
</dbReference>
<comment type="caution">
    <text evidence="5">Lacks conserved residue(s) required for the propagation of feature annotation.</text>
</comment>
<dbReference type="PANTHER" id="PTHR11267">
    <property type="entry name" value="T-BOX PROTEIN-RELATED"/>
    <property type="match status" value="1"/>
</dbReference>
<dbReference type="Gene3D" id="2.60.40.820">
    <property type="entry name" value="Transcription factor, T-box"/>
    <property type="match status" value="1"/>
</dbReference>
<dbReference type="InterPro" id="IPR001699">
    <property type="entry name" value="TF_T-box"/>
</dbReference>
<dbReference type="GO" id="GO:0045893">
    <property type="term" value="P:positive regulation of DNA-templated transcription"/>
    <property type="evidence" value="ECO:0007669"/>
    <property type="project" value="InterPro"/>
</dbReference>
<dbReference type="GO" id="GO:0000981">
    <property type="term" value="F:DNA-binding transcription factor activity, RNA polymerase II-specific"/>
    <property type="evidence" value="ECO:0007669"/>
    <property type="project" value="TreeGrafter"/>
</dbReference>
<dbReference type="AlphaFoldDB" id="A0A915JUE8"/>
<dbReference type="Pfam" id="PF00907">
    <property type="entry name" value="T-box"/>
    <property type="match status" value="1"/>
</dbReference>
<dbReference type="WBParaSite" id="nRc.2.0.1.t29422-RA">
    <property type="protein sequence ID" value="nRc.2.0.1.t29422-RA"/>
    <property type="gene ID" value="nRc.2.0.1.g29422"/>
</dbReference>